<proteinExistence type="predicted"/>
<organism evidence="1 2">
    <name type="scientific">Chitinophaga ginsengisoli</name>
    <dbReference type="NCBI Taxonomy" id="363837"/>
    <lineage>
        <taxon>Bacteria</taxon>
        <taxon>Pseudomonadati</taxon>
        <taxon>Bacteroidota</taxon>
        <taxon>Chitinophagia</taxon>
        <taxon>Chitinophagales</taxon>
        <taxon>Chitinophagaceae</taxon>
        <taxon>Chitinophaga</taxon>
    </lineage>
</organism>
<dbReference type="AlphaFoldDB" id="A0A2P8GM85"/>
<comment type="caution">
    <text evidence="1">The sequence shown here is derived from an EMBL/GenBank/DDBJ whole genome shotgun (WGS) entry which is preliminary data.</text>
</comment>
<dbReference type="EMBL" id="PYGK01000002">
    <property type="protein sequence ID" value="PSL35081.1"/>
    <property type="molecule type" value="Genomic_DNA"/>
</dbReference>
<evidence type="ECO:0000313" key="2">
    <source>
        <dbReference type="Proteomes" id="UP000240978"/>
    </source>
</evidence>
<name>A0A2P8GM85_9BACT</name>
<sequence>MRGMCRCLGEGTLYTGRIPDVYRTYTGRMGGPERIVTRG</sequence>
<reference evidence="1 2" key="1">
    <citation type="submission" date="2018-03" db="EMBL/GenBank/DDBJ databases">
        <title>Genomic Encyclopedia of Archaeal and Bacterial Type Strains, Phase II (KMG-II): from individual species to whole genera.</title>
        <authorList>
            <person name="Goeker M."/>
        </authorList>
    </citation>
    <scope>NUCLEOTIDE SEQUENCE [LARGE SCALE GENOMIC DNA]</scope>
    <source>
        <strain evidence="1 2">DSM 18107</strain>
    </source>
</reference>
<keyword evidence="2" id="KW-1185">Reference proteome</keyword>
<accession>A0A2P8GM85</accession>
<protein>
    <submittedName>
        <fullName evidence="1">Uncharacterized protein</fullName>
    </submittedName>
</protein>
<dbReference type="Proteomes" id="UP000240978">
    <property type="component" value="Unassembled WGS sequence"/>
</dbReference>
<evidence type="ECO:0000313" key="1">
    <source>
        <dbReference type="EMBL" id="PSL35081.1"/>
    </source>
</evidence>
<gene>
    <name evidence="1" type="ORF">CLV42_102655</name>
</gene>